<feature type="coiled-coil region" evidence="9">
    <location>
        <begin position="96"/>
        <end position="123"/>
    </location>
</feature>
<evidence type="ECO:0000259" key="12">
    <source>
        <dbReference type="PROSITE" id="PS50112"/>
    </source>
</evidence>
<evidence type="ECO:0000256" key="10">
    <source>
        <dbReference type="SAM" id="Phobius"/>
    </source>
</evidence>
<dbReference type="GO" id="GO:0005886">
    <property type="term" value="C:plasma membrane"/>
    <property type="evidence" value="ECO:0007669"/>
    <property type="project" value="TreeGrafter"/>
</dbReference>
<dbReference type="InterPro" id="IPR003594">
    <property type="entry name" value="HATPase_dom"/>
</dbReference>
<evidence type="ECO:0000256" key="1">
    <source>
        <dbReference type="ARBA" id="ARBA00000085"/>
    </source>
</evidence>
<feature type="domain" description="PAS" evidence="12">
    <location>
        <begin position="116"/>
        <end position="175"/>
    </location>
</feature>
<evidence type="ECO:0000256" key="2">
    <source>
        <dbReference type="ARBA" id="ARBA00004370"/>
    </source>
</evidence>
<evidence type="ECO:0000313" key="15">
    <source>
        <dbReference type="Proteomes" id="UP000366051"/>
    </source>
</evidence>
<feature type="transmembrane region" description="Helical" evidence="10">
    <location>
        <begin position="12"/>
        <end position="33"/>
    </location>
</feature>
<dbReference type="InterPro" id="IPR005467">
    <property type="entry name" value="His_kinase_dom"/>
</dbReference>
<dbReference type="PROSITE" id="PS50885">
    <property type="entry name" value="HAMP"/>
    <property type="match status" value="1"/>
</dbReference>
<dbReference type="InterPro" id="IPR004358">
    <property type="entry name" value="Sig_transdc_His_kin-like_C"/>
</dbReference>
<dbReference type="GO" id="GO:0006355">
    <property type="term" value="P:regulation of DNA-templated transcription"/>
    <property type="evidence" value="ECO:0007669"/>
    <property type="project" value="InterPro"/>
</dbReference>
<organism evidence="14 15">
    <name type="scientific">Heliorestis convoluta</name>
    <dbReference type="NCBI Taxonomy" id="356322"/>
    <lineage>
        <taxon>Bacteria</taxon>
        <taxon>Bacillati</taxon>
        <taxon>Bacillota</taxon>
        <taxon>Clostridia</taxon>
        <taxon>Eubacteriales</taxon>
        <taxon>Heliobacteriaceae</taxon>
        <taxon>Heliorestis</taxon>
    </lineage>
</organism>
<evidence type="ECO:0000256" key="9">
    <source>
        <dbReference type="SAM" id="Coils"/>
    </source>
</evidence>
<dbReference type="SMART" id="SM00091">
    <property type="entry name" value="PAS"/>
    <property type="match status" value="1"/>
</dbReference>
<dbReference type="PRINTS" id="PR00344">
    <property type="entry name" value="BCTRLSENSOR"/>
</dbReference>
<dbReference type="GO" id="GO:0016036">
    <property type="term" value="P:cellular response to phosphate starvation"/>
    <property type="evidence" value="ECO:0007669"/>
    <property type="project" value="TreeGrafter"/>
</dbReference>
<dbReference type="SMART" id="SM00387">
    <property type="entry name" value="HATPase_c"/>
    <property type="match status" value="1"/>
</dbReference>
<dbReference type="SUPFAM" id="SSF47384">
    <property type="entry name" value="Homodimeric domain of signal transducing histidine kinase"/>
    <property type="match status" value="1"/>
</dbReference>
<dbReference type="PROSITE" id="PS50112">
    <property type="entry name" value="PAS"/>
    <property type="match status" value="1"/>
</dbReference>
<dbReference type="CDD" id="cd00130">
    <property type="entry name" value="PAS"/>
    <property type="match status" value="1"/>
</dbReference>
<keyword evidence="6 14" id="KW-0418">Kinase</keyword>
<dbReference type="EMBL" id="CP045875">
    <property type="protein sequence ID" value="QGG47934.1"/>
    <property type="molecule type" value="Genomic_DNA"/>
</dbReference>
<keyword evidence="8 10" id="KW-0472">Membrane</keyword>
<evidence type="ECO:0000256" key="3">
    <source>
        <dbReference type="ARBA" id="ARBA00012438"/>
    </source>
</evidence>
<keyword evidence="10" id="KW-1133">Transmembrane helix</keyword>
<feature type="domain" description="Histidine kinase" evidence="11">
    <location>
        <begin position="239"/>
        <end position="457"/>
    </location>
</feature>
<dbReference type="Pfam" id="PF00989">
    <property type="entry name" value="PAS"/>
    <property type="match status" value="1"/>
</dbReference>
<comment type="subcellular location">
    <subcellularLocation>
        <location evidence="2">Membrane</location>
    </subcellularLocation>
</comment>
<dbReference type="NCBIfam" id="TIGR00229">
    <property type="entry name" value="sensory_box"/>
    <property type="match status" value="1"/>
</dbReference>
<dbReference type="InterPro" id="IPR035965">
    <property type="entry name" value="PAS-like_dom_sf"/>
</dbReference>
<evidence type="ECO:0000256" key="4">
    <source>
        <dbReference type="ARBA" id="ARBA00022553"/>
    </source>
</evidence>
<dbReference type="CDD" id="cd00075">
    <property type="entry name" value="HATPase"/>
    <property type="match status" value="1"/>
</dbReference>
<evidence type="ECO:0000256" key="7">
    <source>
        <dbReference type="ARBA" id="ARBA00023012"/>
    </source>
</evidence>
<dbReference type="InterPro" id="IPR003661">
    <property type="entry name" value="HisK_dim/P_dom"/>
</dbReference>
<dbReference type="CDD" id="cd00082">
    <property type="entry name" value="HisKA"/>
    <property type="match status" value="1"/>
</dbReference>
<evidence type="ECO:0000313" key="14">
    <source>
        <dbReference type="EMBL" id="QGG47934.1"/>
    </source>
</evidence>
<keyword evidence="5" id="KW-0808">Transferase</keyword>
<dbReference type="KEGG" id="hcv:FTV88_1836"/>
<dbReference type="Gene3D" id="1.10.287.130">
    <property type="match status" value="1"/>
</dbReference>
<dbReference type="Pfam" id="PF00512">
    <property type="entry name" value="HisKA"/>
    <property type="match status" value="1"/>
</dbReference>
<dbReference type="SMART" id="SM00388">
    <property type="entry name" value="HisKA"/>
    <property type="match status" value="1"/>
</dbReference>
<feature type="transmembrane region" description="Helical" evidence="10">
    <location>
        <begin position="39"/>
        <end position="58"/>
    </location>
</feature>
<dbReference type="Gene3D" id="6.10.340.10">
    <property type="match status" value="1"/>
</dbReference>
<dbReference type="NCBIfam" id="NF046044">
    <property type="entry name" value="PnpS"/>
    <property type="match status" value="1"/>
</dbReference>
<protein>
    <recommendedName>
        <fullName evidence="3">histidine kinase</fullName>
        <ecNumber evidence="3">2.7.13.3</ecNumber>
    </recommendedName>
</protein>
<dbReference type="PANTHER" id="PTHR45453:SF1">
    <property type="entry name" value="PHOSPHATE REGULON SENSOR PROTEIN PHOR"/>
    <property type="match status" value="1"/>
</dbReference>
<reference evidence="15" key="1">
    <citation type="submission" date="2019-11" db="EMBL/GenBank/DDBJ databases">
        <title>Genome sequence of Heliorestis convoluta strain HH, an alkaliphilic and minimalistic phototrophic bacterium from a soda lake in Egypt.</title>
        <authorList>
            <person name="Dewey E.D."/>
            <person name="Stokes L.M."/>
            <person name="Burchell B.M."/>
            <person name="Shaffer K.N."/>
            <person name="Huntington A.M."/>
            <person name="Baker J.M."/>
            <person name="Nadendla S."/>
            <person name="Giglio M.G."/>
            <person name="Touchman J.W."/>
            <person name="Blankenship R.E."/>
            <person name="Madigan M.T."/>
            <person name="Sattley W.M."/>
        </authorList>
    </citation>
    <scope>NUCLEOTIDE SEQUENCE [LARGE SCALE GENOMIC DNA]</scope>
    <source>
        <strain evidence="15">HH</strain>
    </source>
</reference>
<dbReference type="InterPro" id="IPR036097">
    <property type="entry name" value="HisK_dim/P_sf"/>
</dbReference>
<dbReference type="InterPro" id="IPR013767">
    <property type="entry name" value="PAS_fold"/>
</dbReference>
<evidence type="ECO:0000256" key="5">
    <source>
        <dbReference type="ARBA" id="ARBA00022679"/>
    </source>
</evidence>
<dbReference type="AlphaFoldDB" id="A0A5Q2MYE6"/>
<evidence type="ECO:0000256" key="8">
    <source>
        <dbReference type="ARBA" id="ARBA00023136"/>
    </source>
</evidence>
<dbReference type="FunFam" id="3.30.565.10:FF:000006">
    <property type="entry name" value="Sensor histidine kinase WalK"/>
    <property type="match status" value="1"/>
</dbReference>
<evidence type="ECO:0000259" key="13">
    <source>
        <dbReference type="PROSITE" id="PS50885"/>
    </source>
</evidence>
<keyword evidence="4" id="KW-0597">Phosphoprotein</keyword>
<dbReference type="RefSeq" id="WP_162007959.1">
    <property type="nucleotide sequence ID" value="NZ_CP045875.1"/>
</dbReference>
<name>A0A5Q2MYE6_9FIRM</name>
<dbReference type="InterPro" id="IPR000014">
    <property type="entry name" value="PAS"/>
</dbReference>
<dbReference type="PANTHER" id="PTHR45453">
    <property type="entry name" value="PHOSPHATE REGULON SENSOR PROTEIN PHOR"/>
    <property type="match status" value="1"/>
</dbReference>
<feature type="domain" description="HAMP" evidence="13">
    <location>
        <begin position="59"/>
        <end position="111"/>
    </location>
</feature>
<evidence type="ECO:0000259" key="11">
    <source>
        <dbReference type="PROSITE" id="PS50109"/>
    </source>
</evidence>
<gene>
    <name evidence="14" type="ORF">FTV88_1836</name>
</gene>
<keyword evidence="10" id="KW-0812">Transmembrane</keyword>
<proteinExistence type="predicted"/>
<dbReference type="Proteomes" id="UP000366051">
    <property type="component" value="Chromosome"/>
</dbReference>
<dbReference type="SUPFAM" id="SSF55785">
    <property type="entry name" value="PYP-like sensor domain (PAS domain)"/>
    <property type="match status" value="1"/>
</dbReference>
<dbReference type="InterPro" id="IPR036890">
    <property type="entry name" value="HATPase_C_sf"/>
</dbReference>
<dbReference type="InterPro" id="IPR050351">
    <property type="entry name" value="BphY/WalK/GraS-like"/>
</dbReference>
<dbReference type="InterPro" id="IPR003660">
    <property type="entry name" value="HAMP_dom"/>
</dbReference>
<evidence type="ECO:0000256" key="6">
    <source>
        <dbReference type="ARBA" id="ARBA00022777"/>
    </source>
</evidence>
<keyword evidence="7" id="KW-0902">Two-component regulatory system</keyword>
<dbReference type="GO" id="GO:0004721">
    <property type="term" value="F:phosphoprotein phosphatase activity"/>
    <property type="evidence" value="ECO:0007669"/>
    <property type="project" value="TreeGrafter"/>
</dbReference>
<accession>A0A5Q2MYE6</accession>
<keyword evidence="15" id="KW-1185">Reference proteome</keyword>
<dbReference type="PROSITE" id="PS50109">
    <property type="entry name" value="HIS_KIN"/>
    <property type="match status" value="1"/>
</dbReference>
<dbReference type="Gene3D" id="3.30.565.10">
    <property type="entry name" value="Histidine kinase-like ATPase, C-terminal domain"/>
    <property type="match status" value="1"/>
</dbReference>
<dbReference type="GO" id="GO:0000155">
    <property type="term" value="F:phosphorelay sensor kinase activity"/>
    <property type="evidence" value="ECO:0007669"/>
    <property type="project" value="InterPro"/>
</dbReference>
<dbReference type="SMART" id="SM00304">
    <property type="entry name" value="HAMP"/>
    <property type="match status" value="1"/>
</dbReference>
<dbReference type="Gene3D" id="3.30.450.20">
    <property type="entry name" value="PAS domain"/>
    <property type="match status" value="1"/>
</dbReference>
<dbReference type="SUPFAM" id="SSF55874">
    <property type="entry name" value="ATPase domain of HSP90 chaperone/DNA topoisomerase II/histidine kinase"/>
    <property type="match status" value="1"/>
</dbReference>
<dbReference type="FunFam" id="1.10.287.130:FF:000001">
    <property type="entry name" value="Two-component sensor histidine kinase"/>
    <property type="match status" value="1"/>
</dbReference>
<sequence length="462" mass="52378">MRKPYSIKIIIVYTYLFLLLIPAIGLFIFGPAMEDRLQTAWWFLGYLVLSTGLVYVWAGKISRTLDDVRRAVEDMKDGAMPRLYGIQREGELGQLASAIRTTAESLQKEIRDLNQEKDKFETVLGSMVEGVVGFDRHGRILLVNEAAEKMLLIDADKAKGKLLVEVIRNRELETVFSHTLQSGEAGRQEIQLWPNRWLIYRVQVIPFWSEKRLRGAVMVLQDITEVRRLEQMRTEFVANVSHELRTPLTSIKGFVETLLDGALEDKKVSQRFLSIIDAETDRLQRLIEDLLKLSHIESHREAIFQGETDAVPEIYRIRSLLTPMAQEKDVILHFEVERSLVLVPLTSDHLQQVLVNLVENAIKYNKKGGVVHLRAFQKEGLVQITIKDTGIGIPEESLPRIFERFYRVDKARSRDIGGTGLGLAIVKHIVEGSGGTIAVTSRVGQGTTFSISFSSVNNLTRT</sequence>
<comment type="catalytic activity">
    <reaction evidence="1">
        <text>ATP + protein L-histidine = ADP + protein N-phospho-L-histidine.</text>
        <dbReference type="EC" id="2.7.13.3"/>
    </reaction>
</comment>
<keyword evidence="9" id="KW-0175">Coiled coil</keyword>
<dbReference type="EC" id="2.7.13.3" evidence="3"/>
<dbReference type="Pfam" id="PF02518">
    <property type="entry name" value="HATPase_c"/>
    <property type="match status" value="1"/>
</dbReference>